<feature type="domain" description="Orc1-like AAA ATPase" evidence="1">
    <location>
        <begin position="67"/>
        <end position="130"/>
    </location>
</feature>
<name>X1BI50_9ZZZZ</name>
<dbReference type="InterPro" id="IPR041664">
    <property type="entry name" value="AAA_16"/>
</dbReference>
<proteinExistence type="predicted"/>
<organism evidence="2">
    <name type="scientific">marine sediment metagenome</name>
    <dbReference type="NCBI Taxonomy" id="412755"/>
    <lineage>
        <taxon>unclassified sequences</taxon>
        <taxon>metagenomes</taxon>
        <taxon>ecological metagenomes</taxon>
    </lineage>
</organism>
<evidence type="ECO:0000313" key="2">
    <source>
        <dbReference type="EMBL" id="GAG95584.1"/>
    </source>
</evidence>
<accession>X1BI50</accession>
<sequence length="207" mass="23370">MGRNLSFHPIIGLLKQWASIREDDGEAMAYGKLEAAVKNLYPDEVAEIFPFVGTLMGMQLSGRYANRIEGIEGEALEKLIRKSVRELIIKATELTPLVIVLEDLHWADLSSIELAESLFRLAETHRILFINIFRPGYSKTGDHIVETVKEKLPLYMVEIVLEPLNEKMSEALITNMLNINALQHAIIPQIVIRADGIPAVNWFSIHI</sequence>
<reference evidence="2" key="1">
    <citation type="journal article" date="2014" name="Front. Microbiol.">
        <title>High frequency of phylogenetically diverse reductive dehalogenase-homologous genes in deep subseafloor sedimentary metagenomes.</title>
        <authorList>
            <person name="Kawai M."/>
            <person name="Futagami T."/>
            <person name="Toyoda A."/>
            <person name="Takaki Y."/>
            <person name="Nishi S."/>
            <person name="Hori S."/>
            <person name="Arai W."/>
            <person name="Tsubouchi T."/>
            <person name="Morono Y."/>
            <person name="Uchiyama I."/>
            <person name="Ito T."/>
            <person name="Fujiyama A."/>
            <person name="Inagaki F."/>
            <person name="Takami H."/>
        </authorList>
    </citation>
    <scope>NUCLEOTIDE SEQUENCE</scope>
    <source>
        <strain evidence="2">Expedition CK06-06</strain>
    </source>
</reference>
<dbReference type="Pfam" id="PF13191">
    <property type="entry name" value="AAA_16"/>
    <property type="match status" value="1"/>
</dbReference>
<evidence type="ECO:0000259" key="1">
    <source>
        <dbReference type="Pfam" id="PF13191"/>
    </source>
</evidence>
<gene>
    <name evidence="2" type="ORF">S01H4_48961</name>
</gene>
<protein>
    <recommendedName>
        <fullName evidence="1">Orc1-like AAA ATPase domain-containing protein</fullName>
    </recommendedName>
</protein>
<comment type="caution">
    <text evidence="2">The sequence shown here is derived from an EMBL/GenBank/DDBJ whole genome shotgun (WGS) entry which is preliminary data.</text>
</comment>
<dbReference type="AlphaFoldDB" id="X1BI50"/>
<dbReference type="EMBL" id="BART01027645">
    <property type="protein sequence ID" value="GAG95584.1"/>
    <property type="molecule type" value="Genomic_DNA"/>
</dbReference>